<protein>
    <submittedName>
        <fullName evidence="1">Uncharacterized protein</fullName>
    </submittedName>
</protein>
<keyword evidence="2" id="KW-1185">Reference proteome</keyword>
<name>A0ABQ5TBX1_9CAUL</name>
<dbReference type="Proteomes" id="UP001143509">
    <property type="component" value="Unassembled WGS sequence"/>
</dbReference>
<reference evidence="1" key="2">
    <citation type="submission" date="2023-01" db="EMBL/GenBank/DDBJ databases">
        <authorList>
            <person name="Sun Q."/>
            <person name="Evtushenko L."/>
        </authorList>
    </citation>
    <scope>NUCLEOTIDE SEQUENCE</scope>
    <source>
        <strain evidence="1">VKM B-1499</strain>
    </source>
</reference>
<reference evidence="1" key="1">
    <citation type="journal article" date="2014" name="Int. J. Syst. Evol. Microbiol.">
        <title>Complete genome of a new Firmicutes species belonging to the dominant human colonic microbiota ('Ruminococcus bicirculans') reveals two chromosomes and a selective capacity to utilize plant glucans.</title>
        <authorList>
            <consortium name="NISC Comparative Sequencing Program"/>
            <person name="Wegmann U."/>
            <person name="Louis P."/>
            <person name="Goesmann A."/>
            <person name="Henrissat B."/>
            <person name="Duncan S.H."/>
            <person name="Flint H.J."/>
        </authorList>
    </citation>
    <scope>NUCLEOTIDE SEQUENCE</scope>
    <source>
        <strain evidence="1">VKM B-1499</strain>
    </source>
</reference>
<comment type="caution">
    <text evidence="1">The sequence shown here is derived from an EMBL/GenBank/DDBJ whole genome shotgun (WGS) entry which is preliminary data.</text>
</comment>
<proteinExistence type="predicted"/>
<sequence length="60" mass="6724">MTIAKRAGMNDVEQARQALLRLRHEWKALSQTLDGQTYALLNDLDALERSIAKIDLGDGQ</sequence>
<evidence type="ECO:0000313" key="1">
    <source>
        <dbReference type="EMBL" id="GLK49647.1"/>
    </source>
</evidence>
<organism evidence="1 2">
    <name type="scientific">Brevundimonas intermedia</name>
    <dbReference type="NCBI Taxonomy" id="74315"/>
    <lineage>
        <taxon>Bacteria</taxon>
        <taxon>Pseudomonadati</taxon>
        <taxon>Pseudomonadota</taxon>
        <taxon>Alphaproteobacteria</taxon>
        <taxon>Caulobacterales</taxon>
        <taxon>Caulobacteraceae</taxon>
        <taxon>Brevundimonas</taxon>
    </lineage>
</organism>
<gene>
    <name evidence="1" type="ORF">GCM10017620_26200</name>
</gene>
<dbReference type="EMBL" id="BSFD01000010">
    <property type="protein sequence ID" value="GLK49647.1"/>
    <property type="molecule type" value="Genomic_DNA"/>
</dbReference>
<accession>A0ABQ5TBX1</accession>
<dbReference type="RefSeq" id="WP_271165835.1">
    <property type="nucleotide sequence ID" value="NZ_BSFD01000010.1"/>
</dbReference>
<evidence type="ECO:0000313" key="2">
    <source>
        <dbReference type="Proteomes" id="UP001143509"/>
    </source>
</evidence>